<proteinExistence type="predicted"/>
<accession>A0A8S1GWR6</accession>
<name>A0A8S1GWR6_9PELO</name>
<dbReference type="Proteomes" id="UP000835052">
    <property type="component" value="Unassembled WGS sequence"/>
</dbReference>
<organism evidence="1 2">
    <name type="scientific">Caenorhabditis auriculariae</name>
    <dbReference type="NCBI Taxonomy" id="2777116"/>
    <lineage>
        <taxon>Eukaryota</taxon>
        <taxon>Metazoa</taxon>
        <taxon>Ecdysozoa</taxon>
        <taxon>Nematoda</taxon>
        <taxon>Chromadorea</taxon>
        <taxon>Rhabditida</taxon>
        <taxon>Rhabditina</taxon>
        <taxon>Rhabditomorpha</taxon>
        <taxon>Rhabditoidea</taxon>
        <taxon>Rhabditidae</taxon>
        <taxon>Peloderinae</taxon>
        <taxon>Caenorhabditis</taxon>
    </lineage>
</organism>
<protein>
    <submittedName>
        <fullName evidence="1">Uncharacterized protein</fullName>
    </submittedName>
</protein>
<gene>
    <name evidence="1" type="ORF">CAUJ_LOCUS3450</name>
</gene>
<dbReference type="EMBL" id="CAJGYM010000006">
    <property type="protein sequence ID" value="CAD6187531.1"/>
    <property type="molecule type" value="Genomic_DNA"/>
</dbReference>
<sequence>MVNITIRLVGEEKDRLFKRIELIPQIHVGDLVKEIESVTNIPQNFQQIEFRSEELPDSLHPLESINDFEELVVCSDKFEIAKEAVRHHERLTKSGFFHVYAQFCMFRRQNHYKVAAWTGDVGLIRNAAEQYFHNLHDQSRGNKDHKFICYFEERDADLGGRPTNTLAFV</sequence>
<comment type="caution">
    <text evidence="1">The sequence shown here is derived from an EMBL/GenBank/DDBJ whole genome shotgun (WGS) entry which is preliminary data.</text>
</comment>
<dbReference type="SUPFAM" id="SSF54236">
    <property type="entry name" value="Ubiquitin-like"/>
    <property type="match status" value="1"/>
</dbReference>
<evidence type="ECO:0000313" key="1">
    <source>
        <dbReference type="EMBL" id="CAD6187531.1"/>
    </source>
</evidence>
<evidence type="ECO:0000313" key="2">
    <source>
        <dbReference type="Proteomes" id="UP000835052"/>
    </source>
</evidence>
<dbReference type="InterPro" id="IPR029071">
    <property type="entry name" value="Ubiquitin-like_domsf"/>
</dbReference>
<dbReference type="OrthoDB" id="5871019at2759"/>
<reference evidence="1" key="1">
    <citation type="submission" date="2020-10" db="EMBL/GenBank/DDBJ databases">
        <authorList>
            <person name="Kikuchi T."/>
        </authorList>
    </citation>
    <scope>NUCLEOTIDE SEQUENCE</scope>
    <source>
        <strain evidence="1">NKZ352</strain>
    </source>
</reference>
<dbReference type="AlphaFoldDB" id="A0A8S1GWR6"/>
<keyword evidence="2" id="KW-1185">Reference proteome</keyword>